<reference evidence="1 2" key="1">
    <citation type="journal article" date="2013" name="PLoS Genet.">
        <title>The genome and development-dependent transcriptomes of Pyronema confluens: a window into fungal evolution.</title>
        <authorList>
            <person name="Traeger S."/>
            <person name="Altegoer F."/>
            <person name="Freitag M."/>
            <person name="Gabaldon T."/>
            <person name="Kempken F."/>
            <person name="Kumar A."/>
            <person name="Marcet-Houben M."/>
            <person name="Poggeler S."/>
            <person name="Stajich J.E."/>
            <person name="Nowrousian M."/>
        </authorList>
    </citation>
    <scope>NUCLEOTIDE SEQUENCE [LARGE SCALE GENOMIC DNA]</scope>
    <source>
        <strain evidence="2">CBS 100304</strain>
        <tissue evidence="1">Vegetative mycelium</tissue>
    </source>
</reference>
<protein>
    <submittedName>
        <fullName evidence="1">Uncharacterized protein</fullName>
    </submittedName>
</protein>
<evidence type="ECO:0000313" key="1">
    <source>
        <dbReference type="EMBL" id="CCX04890.1"/>
    </source>
</evidence>
<evidence type="ECO:0000313" key="2">
    <source>
        <dbReference type="Proteomes" id="UP000018144"/>
    </source>
</evidence>
<keyword evidence="2" id="KW-1185">Reference proteome</keyword>
<sequence length="147" mass="17114">MKQTNYTKICVPIPYRIPHIPRPTFKSYIHARISRWLPRLGPPHSLFTPHLRCHLRRLRLIMEVAHLDQTLHLWEPERINSHWTLVNLGEVTGRARSLDMIACEDVRVVTSDKLSLTAPLLKVRREEVVPNSTSKISTVTAMLNFCY</sequence>
<name>U4L4B1_PYROM</name>
<proteinExistence type="predicted"/>
<dbReference type="AlphaFoldDB" id="U4L4B1"/>
<organism evidence="1 2">
    <name type="scientific">Pyronema omphalodes (strain CBS 100304)</name>
    <name type="common">Pyronema confluens</name>
    <dbReference type="NCBI Taxonomy" id="1076935"/>
    <lineage>
        <taxon>Eukaryota</taxon>
        <taxon>Fungi</taxon>
        <taxon>Dikarya</taxon>
        <taxon>Ascomycota</taxon>
        <taxon>Pezizomycotina</taxon>
        <taxon>Pezizomycetes</taxon>
        <taxon>Pezizales</taxon>
        <taxon>Pyronemataceae</taxon>
        <taxon>Pyronema</taxon>
    </lineage>
</organism>
<dbReference type="Proteomes" id="UP000018144">
    <property type="component" value="Unassembled WGS sequence"/>
</dbReference>
<dbReference type="EMBL" id="HF935219">
    <property type="protein sequence ID" value="CCX04890.1"/>
    <property type="molecule type" value="Genomic_DNA"/>
</dbReference>
<accession>U4L4B1</accession>
<gene>
    <name evidence="1" type="ORF">PCON_03887</name>
</gene>